<dbReference type="CDD" id="cd13630">
    <property type="entry name" value="PBP2_PDT_1"/>
    <property type="match status" value="1"/>
</dbReference>
<dbReference type="PANTHER" id="PTHR21022:SF19">
    <property type="entry name" value="PREPHENATE DEHYDRATASE-RELATED"/>
    <property type="match status" value="1"/>
</dbReference>
<dbReference type="Pfam" id="PF01842">
    <property type="entry name" value="ACT"/>
    <property type="match status" value="1"/>
</dbReference>
<protein>
    <recommendedName>
        <fullName evidence="3 9">Prephenate dehydratase</fullName>
        <shortName evidence="9">PDT</shortName>
        <ecNumber evidence="2 9">4.2.1.51</ecNumber>
    </recommendedName>
</protein>
<dbReference type="Gene3D" id="3.30.70.260">
    <property type="match status" value="1"/>
</dbReference>
<keyword evidence="7 9" id="KW-0456">Lyase</keyword>
<evidence type="ECO:0000256" key="7">
    <source>
        <dbReference type="ARBA" id="ARBA00023239"/>
    </source>
</evidence>
<dbReference type="PANTHER" id="PTHR21022">
    <property type="entry name" value="PREPHENATE DEHYDRATASE P PROTEIN"/>
    <property type="match status" value="1"/>
</dbReference>
<evidence type="ECO:0000313" key="12">
    <source>
        <dbReference type="EMBL" id="BCS81635.1"/>
    </source>
</evidence>
<keyword evidence="13" id="KW-1185">Reference proteome</keyword>
<keyword evidence="4 9" id="KW-0028">Amino-acid biosynthesis</keyword>
<dbReference type="Pfam" id="PF00800">
    <property type="entry name" value="PDT"/>
    <property type="match status" value="1"/>
</dbReference>
<comment type="pathway">
    <text evidence="1 9">Amino-acid biosynthesis; L-phenylalanine biosynthesis; phenylpyruvate from prephenate: step 1/1.</text>
</comment>
<evidence type="ECO:0000259" key="10">
    <source>
        <dbReference type="PROSITE" id="PS51171"/>
    </source>
</evidence>
<evidence type="ECO:0000256" key="2">
    <source>
        <dbReference type="ARBA" id="ARBA00013147"/>
    </source>
</evidence>
<dbReference type="PROSITE" id="PS00858">
    <property type="entry name" value="PREPHENATE_DEHYDR_2"/>
    <property type="match status" value="1"/>
</dbReference>
<feature type="domain" description="Prephenate dehydratase" evidence="10">
    <location>
        <begin position="2"/>
        <end position="177"/>
    </location>
</feature>
<reference evidence="12 13" key="1">
    <citation type="submission" date="2021-02" db="EMBL/GenBank/DDBJ databases">
        <title>Nitrogen-fixing ability and nitrogen fixation related genes of thermophilic fermentative bacteria in the genus Caldicellulosiruptor.</title>
        <authorList>
            <person name="Chen Y."/>
            <person name="Nishihara A."/>
            <person name="Haruta S."/>
        </authorList>
    </citation>
    <scope>NUCLEOTIDE SEQUENCE [LARGE SCALE GENOMIC DNA]</scope>
    <source>
        <strain evidence="12 13">YA01</strain>
    </source>
</reference>
<dbReference type="Proteomes" id="UP000663623">
    <property type="component" value="Chromosome"/>
</dbReference>
<dbReference type="PROSITE" id="PS51171">
    <property type="entry name" value="PREPHENATE_DEHYDR_3"/>
    <property type="match status" value="1"/>
</dbReference>
<dbReference type="InterPro" id="IPR018528">
    <property type="entry name" value="Preph_deHydtase_CS"/>
</dbReference>
<dbReference type="CDD" id="cd04905">
    <property type="entry name" value="ACT_CM-PDT"/>
    <property type="match status" value="1"/>
</dbReference>
<evidence type="ECO:0000259" key="11">
    <source>
        <dbReference type="PROSITE" id="PS51671"/>
    </source>
</evidence>
<evidence type="ECO:0000256" key="8">
    <source>
        <dbReference type="ARBA" id="ARBA00047848"/>
    </source>
</evidence>
<dbReference type="InterPro" id="IPR008242">
    <property type="entry name" value="Chor_mutase/pphenate_deHydtase"/>
</dbReference>
<evidence type="ECO:0000256" key="5">
    <source>
        <dbReference type="ARBA" id="ARBA00023141"/>
    </source>
</evidence>
<evidence type="ECO:0000256" key="6">
    <source>
        <dbReference type="ARBA" id="ARBA00023222"/>
    </source>
</evidence>
<dbReference type="PROSITE" id="PS51671">
    <property type="entry name" value="ACT"/>
    <property type="match status" value="1"/>
</dbReference>
<name>A0ABM7NNC6_9FIRM</name>
<dbReference type="PIRSF" id="PIRSF001500">
    <property type="entry name" value="Chor_mut_pdt_Ppr"/>
    <property type="match status" value="1"/>
</dbReference>
<keyword evidence="5 9" id="KW-0057">Aromatic amino acid biosynthesis</keyword>
<gene>
    <name evidence="9" type="primary">pheA</name>
    <name evidence="12" type="ORF">CaldiYA01_15950</name>
</gene>
<dbReference type="NCBIfam" id="NF008865">
    <property type="entry name" value="PRK11898.1"/>
    <property type="match status" value="1"/>
</dbReference>
<proteinExistence type="predicted"/>
<sequence>MKVAYLGPIGSYSYEAARKFFADEQEKNLVARDTIDDVFETVEENEVEFGVVPVENSIEGSVSTTLDYLLKSQVYIIKEIVLKVEHYLCTREEKEQILTIASHPQAFSQCHDYLRKNFKEAKLIQVSSTSYAARICAEGEVDAAICSLFAAQKNNLKILAGPINHENNYTRFFVISKNPNFEMGEKNKTSIIFSTYDKPGSLYKILAIFNLYDLNLTKIESRPAKTNLGEYVFFVDIEGFVDDEDVSDALKVVQRKSTFFKLLGSYSVVCPDSDNKNYWMDVDGV</sequence>
<dbReference type="SUPFAM" id="SSF53850">
    <property type="entry name" value="Periplasmic binding protein-like II"/>
    <property type="match status" value="1"/>
</dbReference>
<evidence type="ECO:0000256" key="4">
    <source>
        <dbReference type="ARBA" id="ARBA00022605"/>
    </source>
</evidence>
<feature type="domain" description="ACT" evidence="11">
    <location>
        <begin position="190"/>
        <end position="267"/>
    </location>
</feature>
<dbReference type="InterPro" id="IPR001086">
    <property type="entry name" value="Preph_deHydtase"/>
</dbReference>
<accession>A0ABM7NNC6</accession>
<dbReference type="EMBL" id="AP024480">
    <property type="protein sequence ID" value="BCS81635.1"/>
    <property type="molecule type" value="Genomic_DNA"/>
</dbReference>
<dbReference type="InterPro" id="IPR002912">
    <property type="entry name" value="ACT_dom"/>
</dbReference>
<comment type="catalytic activity">
    <reaction evidence="8 9">
        <text>prephenate + H(+) = 3-phenylpyruvate + CO2 + H2O</text>
        <dbReference type="Rhea" id="RHEA:21648"/>
        <dbReference type="ChEBI" id="CHEBI:15377"/>
        <dbReference type="ChEBI" id="CHEBI:15378"/>
        <dbReference type="ChEBI" id="CHEBI:16526"/>
        <dbReference type="ChEBI" id="CHEBI:18005"/>
        <dbReference type="ChEBI" id="CHEBI:29934"/>
        <dbReference type="EC" id="4.2.1.51"/>
    </reaction>
</comment>
<dbReference type="Gene3D" id="3.40.190.10">
    <property type="entry name" value="Periplasmic binding protein-like II"/>
    <property type="match status" value="2"/>
</dbReference>
<keyword evidence="6 9" id="KW-0584">Phenylalanine biosynthesis</keyword>
<evidence type="ECO:0000313" key="13">
    <source>
        <dbReference type="Proteomes" id="UP000663623"/>
    </source>
</evidence>
<dbReference type="EC" id="4.2.1.51" evidence="2 9"/>
<evidence type="ECO:0000256" key="1">
    <source>
        <dbReference type="ARBA" id="ARBA00004741"/>
    </source>
</evidence>
<dbReference type="InterPro" id="IPR045865">
    <property type="entry name" value="ACT-like_dom_sf"/>
</dbReference>
<evidence type="ECO:0000256" key="9">
    <source>
        <dbReference type="RuleBase" id="RU361254"/>
    </source>
</evidence>
<organism evidence="12 13">
    <name type="scientific">Caldicellulosiruptor diazotrophicus</name>
    <dbReference type="NCBI Taxonomy" id="2806205"/>
    <lineage>
        <taxon>Bacteria</taxon>
        <taxon>Bacillati</taxon>
        <taxon>Bacillota</taxon>
        <taxon>Bacillota incertae sedis</taxon>
        <taxon>Caldicellulosiruptorales</taxon>
        <taxon>Caldicellulosiruptoraceae</taxon>
        <taxon>Caldicellulosiruptor</taxon>
    </lineage>
</organism>
<dbReference type="RefSeq" id="WP_207178523.1">
    <property type="nucleotide sequence ID" value="NZ_AP024480.1"/>
</dbReference>
<evidence type="ECO:0000256" key="3">
    <source>
        <dbReference type="ARBA" id="ARBA00021872"/>
    </source>
</evidence>
<dbReference type="SUPFAM" id="SSF55021">
    <property type="entry name" value="ACT-like"/>
    <property type="match status" value="1"/>
</dbReference>